<evidence type="ECO:0000313" key="5">
    <source>
        <dbReference type="EMBL" id="PNR43519.1"/>
    </source>
</evidence>
<dbReference type="CDD" id="cd04216">
    <property type="entry name" value="Phytocyanin"/>
    <property type="match status" value="1"/>
</dbReference>
<dbReference type="PANTHER" id="PTHR33021:SF489">
    <property type="entry name" value="BASIC BLUE PROTEIN-LIKE"/>
    <property type="match status" value="1"/>
</dbReference>
<keyword evidence="2" id="KW-0186">Copper</keyword>
<proteinExistence type="predicted"/>
<dbReference type="Gene3D" id="2.60.40.420">
    <property type="entry name" value="Cupredoxins - blue copper proteins"/>
    <property type="match status" value="1"/>
</dbReference>
<organism evidence="5">
    <name type="scientific">Physcomitrium patens</name>
    <name type="common">Spreading-leaved earth moss</name>
    <name type="synonym">Physcomitrella patens</name>
    <dbReference type="NCBI Taxonomy" id="3218"/>
    <lineage>
        <taxon>Eukaryota</taxon>
        <taxon>Viridiplantae</taxon>
        <taxon>Streptophyta</taxon>
        <taxon>Embryophyta</taxon>
        <taxon>Bryophyta</taxon>
        <taxon>Bryophytina</taxon>
        <taxon>Bryopsida</taxon>
        <taxon>Funariidae</taxon>
        <taxon>Funariales</taxon>
        <taxon>Funariaceae</taxon>
        <taxon>Physcomitrium</taxon>
    </lineage>
</organism>
<dbReference type="EnsemblPlants" id="Pp3c12_6750V3.1">
    <property type="protein sequence ID" value="Pp3c12_6750V3.1"/>
    <property type="gene ID" value="Pp3c12_6750"/>
</dbReference>
<dbReference type="PROSITE" id="PS00196">
    <property type="entry name" value="COPPER_BLUE"/>
    <property type="match status" value="1"/>
</dbReference>
<dbReference type="Gramene" id="Pp3c12_6750V3.2">
    <property type="protein sequence ID" value="Pp3c12_6750V3.2"/>
    <property type="gene ID" value="Pp3c12_6750"/>
</dbReference>
<dbReference type="FunFam" id="2.60.40.420:FF:000104">
    <property type="entry name" value="Predicted protein"/>
    <property type="match status" value="1"/>
</dbReference>
<accession>A0A2K1JPP9</accession>
<dbReference type="EnsemblPlants" id="Pp3c12_6750V3.2">
    <property type="protein sequence ID" value="Pp3c12_6750V3.2"/>
    <property type="gene ID" value="Pp3c12_6750"/>
</dbReference>
<keyword evidence="3" id="KW-0732">Signal</keyword>
<dbReference type="InterPro" id="IPR039391">
    <property type="entry name" value="Phytocyanin-like"/>
</dbReference>
<sequence length="188" mass="19697">MAAMRQGSGDVLFCAAVLLVAVSSFLEGAVAVQHVVGGEVSKWSFLHANNKASFYNDWAQNVTLKTGDSLLFQYNNATHSVLQLATEAEFTACTVPKTPVDKWVTGNDAVFISKAGTYYFICGTPVHCNQGMKFTIAATGDFVAAPPRPVGAPGPGQTANHAAPTAVFSGAPSLLLSLLLIATTFVTL</sequence>
<keyword evidence="1" id="KW-0479">Metal-binding</keyword>
<keyword evidence="7" id="KW-1185">Reference proteome</keyword>
<dbReference type="InterPro" id="IPR028871">
    <property type="entry name" value="BlueCu_1_BS"/>
</dbReference>
<gene>
    <name evidence="6" type="primary">LOC112289415</name>
    <name evidence="5" type="ORF">PHYPA_015900</name>
</gene>
<dbReference type="RefSeq" id="XP_024390374.1">
    <property type="nucleotide sequence ID" value="XM_024534606.2"/>
</dbReference>
<name>A0A2K1JPP9_PHYPA</name>
<evidence type="ECO:0000313" key="7">
    <source>
        <dbReference type="Proteomes" id="UP000006727"/>
    </source>
</evidence>
<protein>
    <recommendedName>
        <fullName evidence="4">Phytocyanin domain-containing protein</fullName>
    </recommendedName>
</protein>
<dbReference type="GO" id="GO:0009055">
    <property type="term" value="F:electron transfer activity"/>
    <property type="evidence" value="ECO:0007669"/>
    <property type="project" value="InterPro"/>
</dbReference>
<dbReference type="InterPro" id="IPR008972">
    <property type="entry name" value="Cupredoxin"/>
</dbReference>
<dbReference type="OrthoDB" id="1933543at2759"/>
<evidence type="ECO:0000256" key="2">
    <source>
        <dbReference type="ARBA" id="ARBA00023008"/>
    </source>
</evidence>
<dbReference type="GeneID" id="112289415"/>
<reference evidence="5 7" key="1">
    <citation type="journal article" date="2008" name="Science">
        <title>The Physcomitrella genome reveals evolutionary insights into the conquest of land by plants.</title>
        <authorList>
            <person name="Rensing S."/>
            <person name="Lang D."/>
            <person name="Zimmer A."/>
            <person name="Terry A."/>
            <person name="Salamov A."/>
            <person name="Shapiro H."/>
            <person name="Nishiyama T."/>
            <person name="Perroud P.-F."/>
            <person name="Lindquist E."/>
            <person name="Kamisugi Y."/>
            <person name="Tanahashi T."/>
            <person name="Sakakibara K."/>
            <person name="Fujita T."/>
            <person name="Oishi K."/>
            <person name="Shin-I T."/>
            <person name="Kuroki Y."/>
            <person name="Toyoda A."/>
            <person name="Suzuki Y."/>
            <person name="Hashimoto A."/>
            <person name="Yamaguchi K."/>
            <person name="Sugano A."/>
            <person name="Kohara Y."/>
            <person name="Fujiyama A."/>
            <person name="Anterola A."/>
            <person name="Aoki S."/>
            <person name="Ashton N."/>
            <person name="Barbazuk W.B."/>
            <person name="Barker E."/>
            <person name="Bennetzen J."/>
            <person name="Bezanilla M."/>
            <person name="Blankenship R."/>
            <person name="Cho S.H."/>
            <person name="Dutcher S."/>
            <person name="Estelle M."/>
            <person name="Fawcett J.A."/>
            <person name="Gundlach H."/>
            <person name="Hanada K."/>
            <person name="Heyl A."/>
            <person name="Hicks K.A."/>
            <person name="Hugh J."/>
            <person name="Lohr M."/>
            <person name="Mayer K."/>
            <person name="Melkozernov A."/>
            <person name="Murata T."/>
            <person name="Nelson D."/>
            <person name="Pils B."/>
            <person name="Prigge M."/>
            <person name="Reiss B."/>
            <person name="Renner T."/>
            <person name="Rombauts S."/>
            <person name="Rushton P."/>
            <person name="Sanderfoot A."/>
            <person name="Schween G."/>
            <person name="Shiu S.-H."/>
            <person name="Stueber K."/>
            <person name="Theodoulou F.L."/>
            <person name="Tu H."/>
            <person name="Van de Peer Y."/>
            <person name="Verrier P.J."/>
            <person name="Waters E."/>
            <person name="Wood A."/>
            <person name="Yang L."/>
            <person name="Cove D."/>
            <person name="Cuming A."/>
            <person name="Hasebe M."/>
            <person name="Lucas S."/>
            <person name="Mishler D.B."/>
            <person name="Reski R."/>
            <person name="Grigoriev I."/>
            <person name="Quatrano R.S."/>
            <person name="Boore J.L."/>
        </authorList>
    </citation>
    <scope>NUCLEOTIDE SEQUENCE [LARGE SCALE GENOMIC DNA]</scope>
    <source>
        <strain evidence="6 7">cv. Gransden 2004</strain>
    </source>
</reference>
<dbReference type="InterPro" id="IPR003245">
    <property type="entry name" value="Phytocyanin_dom"/>
</dbReference>
<reference evidence="5 7" key="2">
    <citation type="journal article" date="2018" name="Plant J.">
        <title>The Physcomitrella patens chromosome-scale assembly reveals moss genome structure and evolution.</title>
        <authorList>
            <person name="Lang D."/>
            <person name="Ullrich K.K."/>
            <person name="Murat F."/>
            <person name="Fuchs J."/>
            <person name="Jenkins J."/>
            <person name="Haas F.B."/>
            <person name="Piednoel M."/>
            <person name="Gundlach H."/>
            <person name="Van Bel M."/>
            <person name="Meyberg R."/>
            <person name="Vives C."/>
            <person name="Morata J."/>
            <person name="Symeonidi A."/>
            <person name="Hiss M."/>
            <person name="Muchero W."/>
            <person name="Kamisugi Y."/>
            <person name="Saleh O."/>
            <person name="Blanc G."/>
            <person name="Decker E.L."/>
            <person name="van Gessel N."/>
            <person name="Grimwood J."/>
            <person name="Hayes R.D."/>
            <person name="Graham S.W."/>
            <person name="Gunter L.E."/>
            <person name="McDaniel S.F."/>
            <person name="Hoernstein S.N.W."/>
            <person name="Larsson A."/>
            <person name="Li F.W."/>
            <person name="Perroud P.F."/>
            <person name="Phillips J."/>
            <person name="Ranjan P."/>
            <person name="Rokshar D.S."/>
            <person name="Rothfels C.J."/>
            <person name="Schneider L."/>
            <person name="Shu S."/>
            <person name="Stevenson D.W."/>
            <person name="Thummler F."/>
            <person name="Tillich M."/>
            <person name="Villarreal Aguilar J.C."/>
            <person name="Widiez T."/>
            <person name="Wong G.K."/>
            <person name="Wymore A."/>
            <person name="Zhang Y."/>
            <person name="Zimmer A.D."/>
            <person name="Quatrano R.S."/>
            <person name="Mayer K.F.X."/>
            <person name="Goodstein D."/>
            <person name="Casacuberta J.M."/>
            <person name="Vandepoele K."/>
            <person name="Reski R."/>
            <person name="Cuming A.C."/>
            <person name="Tuskan G.A."/>
            <person name="Maumus F."/>
            <person name="Salse J."/>
            <person name="Schmutz J."/>
            <person name="Rensing S.A."/>
        </authorList>
    </citation>
    <scope>NUCLEOTIDE SEQUENCE [LARGE SCALE GENOMIC DNA]</scope>
    <source>
        <strain evidence="6 7">cv. Gransden 2004</strain>
    </source>
</reference>
<evidence type="ECO:0000259" key="4">
    <source>
        <dbReference type="PROSITE" id="PS51485"/>
    </source>
</evidence>
<reference evidence="6" key="3">
    <citation type="submission" date="2020-12" db="UniProtKB">
        <authorList>
            <consortium name="EnsemblPlants"/>
        </authorList>
    </citation>
    <scope>IDENTIFICATION</scope>
</reference>
<dbReference type="Pfam" id="PF02298">
    <property type="entry name" value="Cu_bind_like"/>
    <property type="match status" value="1"/>
</dbReference>
<dbReference type="PROSITE" id="PS51485">
    <property type="entry name" value="PHYTOCYANIN"/>
    <property type="match status" value="1"/>
</dbReference>
<evidence type="ECO:0000313" key="6">
    <source>
        <dbReference type="EnsemblPlants" id="Pp3c12_6750V3.1"/>
    </source>
</evidence>
<dbReference type="Proteomes" id="UP000006727">
    <property type="component" value="Chromosome 12"/>
</dbReference>
<dbReference type="PaxDb" id="3218-PP1S56_142V6.1"/>
<evidence type="ECO:0000256" key="1">
    <source>
        <dbReference type="ARBA" id="ARBA00022723"/>
    </source>
</evidence>
<dbReference type="SUPFAM" id="SSF49503">
    <property type="entry name" value="Cupredoxins"/>
    <property type="match status" value="1"/>
</dbReference>
<dbReference type="Gramene" id="Pp3c12_6750V3.1">
    <property type="protein sequence ID" value="Pp3c12_6750V3.1"/>
    <property type="gene ID" value="Pp3c12_6750"/>
</dbReference>
<feature type="chain" id="PRO_5044576347" description="Phytocyanin domain-containing protein" evidence="3">
    <location>
        <begin position="32"/>
        <end position="188"/>
    </location>
</feature>
<dbReference type="GO" id="GO:0046872">
    <property type="term" value="F:metal ion binding"/>
    <property type="evidence" value="ECO:0007669"/>
    <property type="project" value="UniProtKB-KW"/>
</dbReference>
<feature type="domain" description="Phytocyanin" evidence="4">
    <location>
        <begin position="32"/>
        <end position="140"/>
    </location>
</feature>
<dbReference type="GO" id="GO:0005886">
    <property type="term" value="C:plasma membrane"/>
    <property type="evidence" value="ECO:0000318"/>
    <property type="project" value="GO_Central"/>
</dbReference>
<dbReference type="EMBL" id="ABEU02000012">
    <property type="protein sequence ID" value="PNR43519.1"/>
    <property type="molecule type" value="Genomic_DNA"/>
</dbReference>
<evidence type="ECO:0000256" key="3">
    <source>
        <dbReference type="SAM" id="SignalP"/>
    </source>
</evidence>
<feature type="signal peptide" evidence="3">
    <location>
        <begin position="1"/>
        <end position="31"/>
    </location>
</feature>
<dbReference type="STRING" id="3218.A0A2K1JPP9"/>
<dbReference type="PANTHER" id="PTHR33021">
    <property type="entry name" value="BLUE COPPER PROTEIN"/>
    <property type="match status" value="1"/>
</dbReference>
<dbReference type="AlphaFoldDB" id="A0A2K1JPP9"/>